<keyword evidence="2" id="KW-1185">Reference proteome</keyword>
<accession>A0A7M7IWX2</accession>
<reference evidence="1" key="1">
    <citation type="submission" date="2021-01" db="UniProtKB">
        <authorList>
            <consortium name="EnsemblMetazoa"/>
        </authorList>
    </citation>
    <scope>IDENTIFICATION</scope>
</reference>
<dbReference type="AlphaFoldDB" id="A0A7M7IWX2"/>
<organism evidence="1 2">
    <name type="scientific">Nasonia vitripennis</name>
    <name type="common">Parasitic wasp</name>
    <dbReference type="NCBI Taxonomy" id="7425"/>
    <lineage>
        <taxon>Eukaryota</taxon>
        <taxon>Metazoa</taxon>
        <taxon>Ecdysozoa</taxon>
        <taxon>Arthropoda</taxon>
        <taxon>Hexapoda</taxon>
        <taxon>Insecta</taxon>
        <taxon>Pterygota</taxon>
        <taxon>Neoptera</taxon>
        <taxon>Endopterygota</taxon>
        <taxon>Hymenoptera</taxon>
        <taxon>Apocrita</taxon>
        <taxon>Proctotrupomorpha</taxon>
        <taxon>Chalcidoidea</taxon>
        <taxon>Pteromalidae</taxon>
        <taxon>Pteromalinae</taxon>
        <taxon>Nasonia</taxon>
    </lineage>
</organism>
<dbReference type="RefSeq" id="XP_016844359.1">
    <property type="nucleotide sequence ID" value="XM_016988870.3"/>
</dbReference>
<dbReference type="EnsemblMetazoa" id="XM_016988870">
    <property type="protein sequence ID" value="XP_016844359"/>
    <property type="gene ID" value="LOC100677886"/>
</dbReference>
<protein>
    <submittedName>
        <fullName evidence="1">Uncharacterized protein</fullName>
    </submittedName>
</protein>
<dbReference type="RefSeq" id="XP_008212247.1">
    <property type="nucleotide sequence ID" value="XM_008214025.4"/>
</dbReference>
<dbReference type="KEGG" id="nvi:100677886"/>
<dbReference type="InParanoid" id="A0A7M7IWX2"/>
<evidence type="ECO:0000313" key="1">
    <source>
        <dbReference type="EnsemblMetazoa" id="XP_016844359"/>
    </source>
</evidence>
<dbReference type="Proteomes" id="UP000002358">
    <property type="component" value="Chromosome 1"/>
</dbReference>
<dbReference type="GeneID" id="100677886"/>
<sequence length="433" mass="48874">MDNVQDEITIISGDEAMSFSLEPDGTLSLECVKVYFPDALGLVCDVKDDEGVTKVKALSIKNGQIKMEPNVKEYRVRYKSTKVDKVESIATTSTLKANATKKERVNLYRRIMEGNNIKPAGKDDDILERQNKISDLRKVSPSPGPAKLKLAPKYKTISVGWKHRYAEDLKYNQQKFPVGGSRSFQLDTAVKYNVDDIIQMGIREFTHETAVVLLKSSTIKLGFHNCEEITSFSLPNGTECGLFKYYKCNNLSSNRIQLYLLSTSVEMNASLSQTIVKTAVDTVQENYNSENENNTNTEVVAKIHHLPDKSLKDITNTNFDNFDQQVKYEEQPGQNTSKSDRSPCTYEPFIKVALINNSKDDVIIQPEQHTSNCDHSPCAYVPIGKAALIDDSKDELMMQNDNFKDDLIMQPQQHVSKCDDSPTLQRSHLENYL</sequence>
<dbReference type="EnsemblMetazoa" id="XM_008214025">
    <property type="protein sequence ID" value="XP_008212247"/>
    <property type="gene ID" value="LOC100677886"/>
</dbReference>
<name>A0A7M7IWX2_NASVI</name>
<proteinExistence type="predicted"/>
<evidence type="ECO:0000313" key="2">
    <source>
        <dbReference type="Proteomes" id="UP000002358"/>
    </source>
</evidence>